<evidence type="ECO:0000256" key="4">
    <source>
        <dbReference type="ARBA" id="ARBA00022475"/>
    </source>
</evidence>
<evidence type="ECO:0000256" key="7">
    <source>
        <dbReference type="ARBA" id="ARBA00023136"/>
    </source>
</evidence>
<feature type="transmembrane region" description="Helical" evidence="8">
    <location>
        <begin position="99"/>
        <end position="118"/>
    </location>
</feature>
<keyword evidence="7 8" id="KW-0472">Membrane</keyword>
<feature type="transmembrane region" description="Helical" evidence="8">
    <location>
        <begin position="276"/>
        <end position="297"/>
    </location>
</feature>
<keyword evidence="3 8" id="KW-0813">Transport</keyword>
<evidence type="ECO:0000313" key="9">
    <source>
        <dbReference type="EMBL" id="ADY73715.1"/>
    </source>
</evidence>
<keyword evidence="5 8" id="KW-0812">Transmembrane</keyword>
<dbReference type="HOGENOM" id="CLU_522364_0_0_0"/>
<feature type="transmembrane region" description="Helical" evidence="8">
    <location>
        <begin position="152"/>
        <end position="170"/>
    </location>
</feature>
<organism evidence="9 10">
    <name type="scientific">Desulfurobacterium thermolithotrophum (strain DSM 11699 / BSA)</name>
    <dbReference type="NCBI Taxonomy" id="868864"/>
    <lineage>
        <taxon>Bacteria</taxon>
        <taxon>Pseudomonadati</taxon>
        <taxon>Aquificota</taxon>
        <taxon>Aquificia</taxon>
        <taxon>Desulfurobacteriales</taxon>
        <taxon>Desulfurobacteriaceae</taxon>
        <taxon>Desulfurobacterium</taxon>
    </lineage>
</organism>
<gene>
    <name evidence="9" type="ordered locus">Dester_1078</name>
</gene>
<dbReference type="AlphaFoldDB" id="F0S034"/>
<feature type="transmembrane region" description="Helical" evidence="8">
    <location>
        <begin position="364"/>
        <end position="385"/>
    </location>
</feature>
<feature type="transmembrane region" description="Helical" evidence="8">
    <location>
        <begin position="55"/>
        <end position="78"/>
    </location>
</feature>
<feature type="transmembrane region" description="Helical" evidence="8">
    <location>
        <begin position="26"/>
        <end position="43"/>
    </location>
</feature>
<feature type="transmembrane region" description="Helical" evidence="8">
    <location>
        <begin position="504"/>
        <end position="527"/>
    </location>
</feature>
<dbReference type="KEGG" id="dte:Dester_1078"/>
<evidence type="ECO:0000256" key="2">
    <source>
        <dbReference type="ARBA" id="ARBA00010100"/>
    </source>
</evidence>
<keyword evidence="10" id="KW-1185">Reference proteome</keyword>
<proteinExistence type="inferred from homology"/>
<dbReference type="PANTHER" id="PTHR30003:SF2">
    <property type="entry name" value="L-LACTATE PERMEASE"/>
    <property type="match status" value="1"/>
</dbReference>
<feature type="transmembrane region" description="Helical" evidence="8">
    <location>
        <begin position="6"/>
        <end position="21"/>
    </location>
</feature>
<evidence type="ECO:0000313" key="10">
    <source>
        <dbReference type="Proteomes" id="UP000007102"/>
    </source>
</evidence>
<dbReference type="GO" id="GO:0015129">
    <property type="term" value="F:lactate transmembrane transporter activity"/>
    <property type="evidence" value="ECO:0007669"/>
    <property type="project" value="UniProtKB-UniRule"/>
</dbReference>
<dbReference type="Pfam" id="PF02652">
    <property type="entry name" value="Lactate_perm"/>
    <property type="match status" value="1"/>
</dbReference>
<dbReference type="FunCoup" id="F0S034">
    <property type="interactions" value="65"/>
</dbReference>
<protein>
    <recommendedName>
        <fullName evidence="8">L-lactate permease</fullName>
    </recommendedName>
</protein>
<dbReference type="RefSeq" id="WP_013638667.1">
    <property type="nucleotide sequence ID" value="NC_015185.1"/>
</dbReference>
<reference evidence="10" key="2">
    <citation type="submission" date="2011-02" db="EMBL/GenBank/DDBJ databases">
        <title>The complete genome of Desulfurobacterium thermolithotrophum DSM 11699.</title>
        <authorList>
            <consortium name="US DOE Joint Genome Institute (JGI-PGF)"/>
            <person name="Lucas S."/>
            <person name="Copeland A."/>
            <person name="Lapidus A."/>
            <person name="Bruce D."/>
            <person name="Goodwin L."/>
            <person name="Pitluck S."/>
            <person name="Kyrpides N."/>
            <person name="Mavromatis K."/>
            <person name="Pagani I."/>
            <person name="Ivanova N."/>
            <person name="Mikhailova N."/>
            <person name="Daligault H."/>
            <person name="Detter J.C."/>
            <person name="Tapia R."/>
            <person name="Han C."/>
            <person name="Land M."/>
            <person name="Hauser L."/>
            <person name="Markowitz V."/>
            <person name="Cheng J.-F."/>
            <person name="Hugenholtz P."/>
            <person name="Woyke T."/>
            <person name="Wu D."/>
            <person name="Spring S."/>
            <person name="Brambilla E."/>
            <person name="Klenk H.-P."/>
            <person name="Eisen J.A."/>
        </authorList>
    </citation>
    <scope>NUCLEOTIDE SEQUENCE [LARGE SCALE GENOMIC DNA]</scope>
    <source>
        <strain evidence="10">DSM 11699 / BSA</strain>
    </source>
</reference>
<feature type="transmembrane region" description="Helical" evidence="8">
    <location>
        <begin position="124"/>
        <end position="145"/>
    </location>
</feature>
<evidence type="ECO:0000256" key="5">
    <source>
        <dbReference type="ARBA" id="ARBA00022692"/>
    </source>
</evidence>
<dbReference type="STRING" id="868864.Dester_1078"/>
<dbReference type="InterPro" id="IPR003804">
    <property type="entry name" value="Lactate_perm"/>
</dbReference>
<comment type="similarity">
    <text evidence="2 8">Belongs to the lactate permease family.</text>
</comment>
<comment type="subcellular location">
    <subcellularLocation>
        <location evidence="1 8">Cell membrane</location>
        <topology evidence="1 8">Multi-pass membrane protein</topology>
    </subcellularLocation>
</comment>
<feature type="transmembrane region" description="Helical" evidence="8">
    <location>
        <begin position="222"/>
        <end position="241"/>
    </location>
</feature>
<sequence length="528" mass="57053">MDFLMAIIPILIVLAGMLFFSRSGVFMSVVGWITAALVAFLYFKTPMVVVIGASIYGIVKAFAITFAVAFTMLMIFIMKEAGALDEIVKTILSITKDKIQQTLFIGMGFGSLATSLGVVTPALFPPVFVALGFTPLAAVAISILCYDPLTSFALLSIPITLPAHVAWGPFGIRPPGIENVEHFIWSFTRHITLFLPVVSVGFAFMMLYFVGKWEALKKHWAGATVAGLVLSLTALFLAFIGILPVEVIGIISGFFTMLVSYFLYRKNGEGKLKIDAAFIKAISPWLLLFIFSLVTNYPPVKKFLANLLGSAEVIHIVGGKKIDLNILSHVYFWILVAVIISLPILKPSGEQLSRAFNVWIKRVWGPFIAYSLFFAVAFIMAWSGMEIVNGKLMPGANFKAMNMDLIIGRTIADLFGSFYPIVAPFLGLLGAFVGGSETASNVLFAKIQYGAVVSTIGAHAFMAVYGAHAVAGGIASAITPSKITNAAALVGLKGKDESQLLKTLIWPVFALTLFVGIMLQIIVAMSLK</sequence>
<evidence type="ECO:0000256" key="3">
    <source>
        <dbReference type="ARBA" id="ARBA00022448"/>
    </source>
</evidence>
<dbReference type="InParanoid" id="F0S034"/>
<keyword evidence="4 8" id="KW-1003">Cell membrane</keyword>
<feature type="transmembrane region" description="Helical" evidence="8">
    <location>
        <begin position="190"/>
        <end position="210"/>
    </location>
</feature>
<dbReference type="eggNOG" id="COG1620">
    <property type="taxonomic scope" value="Bacteria"/>
</dbReference>
<dbReference type="GO" id="GO:0015295">
    <property type="term" value="F:solute:proton symporter activity"/>
    <property type="evidence" value="ECO:0007669"/>
    <property type="project" value="TreeGrafter"/>
</dbReference>
<dbReference type="GO" id="GO:0005886">
    <property type="term" value="C:plasma membrane"/>
    <property type="evidence" value="ECO:0007669"/>
    <property type="project" value="UniProtKB-SubCell"/>
</dbReference>
<dbReference type="Proteomes" id="UP000007102">
    <property type="component" value="Chromosome"/>
</dbReference>
<feature type="transmembrane region" description="Helical" evidence="8">
    <location>
        <begin position="326"/>
        <end position="344"/>
    </location>
</feature>
<feature type="transmembrane region" description="Helical" evidence="8">
    <location>
        <begin position="247"/>
        <end position="264"/>
    </location>
</feature>
<name>F0S034_DESTD</name>
<feature type="transmembrane region" description="Helical" evidence="8">
    <location>
        <begin position="406"/>
        <end position="433"/>
    </location>
</feature>
<evidence type="ECO:0000256" key="6">
    <source>
        <dbReference type="ARBA" id="ARBA00022989"/>
    </source>
</evidence>
<evidence type="ECO:0000256" key="1">
    <source>
        <dbReference type="ARBA" id="ARBA00004651"/>
    </source>
</evidence>
<evidence type="ECO:0000256" key="8">
    <source>
        <dbReference type="RuleBase" id="RU365092"/>
    </source>
</evidence>
<reference evidence="9 10" key="1">
    <citation type="journal article" date="2011" name="Stand. Genomic Sci.">
        <title>Complete genome sequence of the thermophilic sulfur-reducer Desulfurobacterium thermolithotrophum type strain (BSA(T)) from a deep-sea hydrothermal vent.</title>
        <authorList>
            <person name="Goker M."/>
            <person name="Daligault H."/>
            <person name="Mwirichia R."/>
            <person name="Lapidus A."/>
            <person name="Lucas S."/>
            <person name="Deshpande S."/>
            <person name="Pagani I."/>
            <person name="Tapia R."/>
            <person name="Cheng J.F."/>
            <person name="Goodwin L."/>
            <person name="Pitluck S."/>
            <person name="Liolios K."/>
            <person name="Ivanova N."/>
            <person name="Mavromatis K."/>
            <person name="Mikhailova N."/>
            <person name="Pati A."/>
            <person name="Chen A."/>
            <person name="Palaniappan K."/>
            <person name="Han C."/>
            <person name="Land M."/>
            <person name="Hauser L."/>
            <person name="Pan C."/>
            <person name="Brambilla E.M."/>
            <person name="Rohde M."/>
            <person name="Spring S."/>
            <person name="Sikorski J."/>
            <person name="Wirth R."/>
            <person name="Detter J.C."/>
            <person name="Woyke T."/>
            <person name="Bristow J."/>
            <person name="Eisen J.A."/>
            <person name="Markowitz V."/>
            <person name="Hugenholtz P."/>
            <person name="Kyrpides N.C."/>
            <person name="Klenk H.P."/>
        </authorList>
    </citation>
    <scope>NUCLEOTIDE SEQUENCE [LARGE SCALE GENOMIC DNA]</scope>
    <source>
        <strain evidence="10">DSM 11699 / BSA</strain>
    </source>
</reference>
<dbReference type="OrthoDB" id="9761056at2"/>
<keyword evidence="6 8" id="KW-1133">Transmembrane helix</keyword>
<dbReference type="PANTHER" id="PTHR30003">
    <property type="entry name" value="L-LACTATE PERMEASE"/>
    <property type="match status" value="1"/>
</dbReference>
<dbReference type="EMBL" id="CP002543">
    <property type="protein sequence ID" value="ADY73715.1"/>
    <property type="molecule type" value="Genomic_DNA"/>
</dbReference>
<accession>F0S034</accession>
<comment type="function">
    <text evidence="8">Uptake of L-lactate across the membrane. Can also transport D-lactate and glycolate.</text>
</comment>